<dbReference type="Proteomes" id="UP000243374">
    <property type="component" value="Unassembled WGS sequence"/>
</dbReference>
<name>A0A662ZD17_9GAMM</name>
<keyword evidence="1" id="KW-0812">Transmembrane</keyword>
<evidence type="ECO:0000313" key="3">
    <source>
        <dbReference type="Proteomes" id="UP000243374"/>
    </source>
</evidence>
<evidence type="ECO:0000313" key="2">
    <source>
        <dbReference type="EMBL" id="SFK51808.1"/>
    </source>
</evidence>
<sequence>MILSFICALKMYFDKISPLILDKSYKSFPFCLKTFLKKNLILSFYFCFFVFFNSFVIYQFDSLKPSATFSKENLELFIFTFLCLMVTIYFYIFIDNLNIIDEYLNTPEKPSKKNTISYL</sequence>
<feature type="transmembrane region" description="Helical" evidence="1">
    <location>
        <begin position="40"/>
        <end position="60"/>
    </location>
</feature>
<proteinExistence type="predicted"/>
<evidence type="ECO:0000256" key="1">
    <source>
        <dbReference type="SAM" id="Phobius"/>
    </source>
</evidence>
<feature type="transmembrane region" description="Helical" evidence="1">
    <location>
        <begin position="76"/>
        <end position="94"/>
    </location>
</feature>
<gene>
    <name evidence="2" type="ORF">SAMN04487865_10971</name>
</gene>
<reference evidence="2 3" key="1">
    <citation type="submission" date="2016-10" db="EMBL/GenBank/DDBJ databases">
        <authorList>
            <person name="Varghese N."/>
            <person name="Submissions S."/>
        </authorList>
    </citation>
    <scope>NUCLEOTIDE SEQUENCE [LARGE SCALE GENOMIC DNA]</scope>
    <source>
        <strain evidence="2 3">22B</strain>
    </source>
</reference>
<keyword evidence="3" id="KW-1185">Reference proteome</keyword>
<dbReference type="AlphaFoldDB" id="A0A662ZD17"/>
<dbReference type="RefSeq" id="WP_074841845.1">
    <property type="nucleotide sequence ID" value="NZ_CP047056.1"/>
</dbReference>
<accession>A0A662ZD17</accession>
<keyword evidence="1" id="KW-1133">Transmembrane helix</keyword>
<keyword evidence="1" id="KW-0472">Membrane</keyword>
<organism evidence="2 3">
    <name type="scientific">Succinivibrio dextrinosolvens</name>
    <dbReference type="NCBI Taxonomy" id="83771"/>
    <lineage>
        <taxon>Bacteria</taxon>
        <taxon>Pseudomonadati</taxon>
        <taxon>Pseudomonadota</taxon>
        <taxon>Gammaproteobacteria</taxon>
        <taxon>Aeromonadales</taxon>
        <taxon>Succinivibrionaceae</taxon>
        <taxon>Succinivibrio</taxon>
    </lineage>
</organism>
<protein>
    <submittedName>
        <fullName evidence="2">Uncharacterized protein</fullName>
    </submittedName>
</protein>
<dbReference type="EMBL" id="FOSF01000097">
    <property type="protein sequence ID" value="SFK51808.1"/>
    <property type="molecule type" value="Genomic_DNA"/>
</dbReference>